<accession>A0A3B1IVC7</accession>
<reference evidence="14" key="2">
    <citation type="journal article" date="2014" name="Nat. Commun.">
        <title>The cavefish genome reveals candidate genes for eye loss.</title>
        <authorList>
            <person name="McGaugh S.E."/>
            <person name="Gross J.B."/>
            <person name="Aken B."/>
            <person name="Blin M."/>
            <person name="Borowsky R."/>
            <person name="Chalopin D."/>
            <person name="Hinaux H."/>
            <person name="Jeffery W.R."/>
            <person name="Keene A."/>
            <person name="Ma L."/>
            <person name="Minx P."/>
            <person name="Murphy D."/>
            <person name="O'Quin K.E."/>
            <person name="Retaux S."/>
            <person name="Rohner N."/>
            <person name="Searle S.M."/>
            <person name="Stahl B.A."/>
            <person name="Tabin C."/>
            <person name="Volff J.N."/>
            <person name="Yoshizawa M."/>
            <person name="Warren W.C."/>
        </authorList>
    </citation>
    <scope>NUCLEOTIDE SEQUENCE [LARGE SCALE GENOMIC DNA]</scope>
    <source>
        <strain evidence="14">female</strain>
    </source>
</reference>
<evidence type="ECO:0000256" key="9">
    <source>
        <dbReference type="ARBA" id="ARBA00079564"/>
    </source>
</evidence>
<keyword evidence="3 10" id="KW-0863">Zinc-finger</keyword>
<evidence type="ECO:0000259" key="12">
    <source>
        <dbReference type="PROSITE" id="PS50103"/>
    </source>
</evidence>
<feature type="compositionally biased region" description="Low complexity" evidence="11">
    <location>
        <begin position="443"/>
        <end position="467"/>
    </location>
</feature>
<dbReference type="GO" id="GO:0008270">
    <property type="term" value="F:zinc ion binding"/>
    <property type="evidence" value="ECO:0007669"/>
    <property type="project" value="UniProtKB-KW"/>
</dbReference>
<feature type="zinc finger region" description="C3H1-type" evidence="10">
    <location>
        <begin position="813"/>
        <end position="839"/>
    </location>
</feature>
<dbReference type="STRING" id="7994.ENSAMXP00000034027"/>
<feature type="domain" description="C3H1-type" evidence="12">
    <location>
        <begin position="840"/>
        <end position="867"/>
    </location>
</feature>
<evidence type="ECO:0000256" key="11">
    <source>
        <dbReference type="SAM" id="MobiDB-lite"/>
    </source>
</evidence>
<dbReference type="AlphaFoldDB" id="A0A3B1IVC7"/>
<dbReference type="GO" id="GO:0003677">
    <property type="term" value="F:DNA binding"/>
    <property type="evidence" value="ECO:0007669"/>
    <property type="project" value="UniProtKB-KW"/>
</dbReference>
<feature type="zinc finger region" description="C3H1-type" evidence="10">
    <location>
        <begin position="840"/>
        <end position="867"/>
    </location>
</feature>
<organism evidence="13 14">
    <name type="scientific">Astyanax mexicanus</name>
    <name type="common">Blind cave fish</name>
    <name type="synonym">Astyanax fasciatus mexicanus</name>
    <dbReference type="NCBI Taxonomy" id="7994"/>
    <lineage>
        <taxon>Eukaryota</taxon>
        <taxon>Metazoa</taxon>
        <taxon>Chordata</taxon>
        <taxon>Craniata</taxon>
        <taxon>Vertebrata</taxon>
        <taxon>Euteleostomi</taxon>
        <taxon>Actinopterygii</taxon>
        <taxon>Neopterygii</taxon>
        <taxon>Teleostei</taxon>
        <taxon>Ostariophysi</taxon>
        <taxon>Characiformes</taxon>
        <taxon>Characoidei</taxon>
        <taxon>Acestrorhamphidae</taxon>
        <taxon>Acestrorhamphinae</taxon>
        <taxon>Astyanax</taxon>
    </lineage>
</organism>
<comment type="function">
    <text evidence="6">Required for the export of polyadenylated mRNAs from the nucleus. Enhances ACVR1B-induced SMAD-dependent transcription. Binds to single-stranded DNA but not to double-stranded DNA in vitro. Involved in RNA cleavage.</text>
</comment>
<evidence type="ECO:0000256" key="6">
    <source>
        <dbReference type="ARBA" id="ARBA00057285"/>
    </source>
</evidence>
<feature type="domain" description="C3H1-type" evidence="12">
    <location>
        <begin position="868"/>
        <end position="890"/>
    </location>
</feature>
<keyword evidence="5" id="KW-0238">DNA-binding</keyword>
<dbReference type="PROSITE" id="PS50103">
    <property type="entry name" value="ZF_C3H1"/>
    <property type="match status" value="5"/>
</dbReference>
<dbReference type="FunCoup" id="A0A3B1IVC7">
    <property type="interactions" value="1292"/>
</dbReference>
<evidence type="ECO:0000256" key="10">
    <source>
        <dbReference type="PROSITE-ProRule" id="PRU00723"/>
    </source>
</evidence>
<feature type="compositionally biased region" description="Low complexity" evidence="11">
    <location>
        <begin position="932"/>
        <end position="945"/>
    </location>
</feature>
<feature type="compositionally biased region" description="Polar residues" evidence="11">
    <location>
        <begin position="391"/>
        <end position="422"/>
    </location>
</feature>
<evidence type="ECO:0000313" key="14">
    <source>
        <dbReference type="Proteomes" id="UP000018467"/>
    </source>
</evidence>
<feature type="compositionally biased region" description="Polar residues" evidence="11">
    <location>
        <begin position="517"/>
        <end position="536"/>
    </location>
</feature>
<reference evidence="13" key="4">
    <citation type="submission" date="2025-09" db="UniProtKB">
        <authorList>
            <consortium name="Ensembl"/>
        </authorList>
    </citation>
    <scope>IDENTIFICATION</scope>
</reference>
<keyword evidence="1 10" id="KW-0479">Metal-binding</keyword>
<keyword evidence="4 10" id="KW-0862">Zinc</keyword>
<evidence type="ECO:0000256" key="1">
    <source>
        <dbReference type="ARBA" id="ARBA00022723"/>
    </source>
</evidence>
<keyword evidence="14" id="KW-1185">Reference proteome</keyword>
<feature type="compositionally biased region" description="Polar residues" evidence="11">
    <location>
        <begin position="482"/>
        <end position="495"/>
    </location>
</feature>
<feature type="domain" description="C3H1-type" evidence="12">
    <location>
        <begin position="813"/>
        <end position="839"/>
    </location>
</feature>
<feature type="domain" description="C3H1-type" evidence="12">
    <location>
        <begin position="789"/>
        <end position="812"/>
    </location>
</feature>
<dbReference type="Bgee" id="ENSAMXG00000041805">
    <property type="expression patterns" value="Expressed in muscle tissue and 14 other cell types or tissues"/>
</dbReference>
<protein>
    <recommendedName>
        <fullName evidence="8">Zinc finger CCCH domain-containing protein 3</fullName>
    </recommendedName>
    <alternativeName>
        <fullName evidence="9">Smad-interacting CPSF-like factor</fullName>
    </alternativeName>
</protein>
<dbReference type="Proteomes" id="UP000018467">
    <property type="component" value="Unassembled WGS sequence"/>
</dbReference>
<feature type="compositionally biased region" description="Low complexity" evidence="11">
    <location>
        <begin position="960"/>
        <end position="972"/>
    </location>
</feature>
<reference evidence="13" key="3">
    <citation type="submission" date="2025-08" db="UniProtKB">
        <authorList>
            <consortium name="Ensembl"/>
        </authorList>
    </citation>
    <scope>IDENTIFICATION</scope>
</reference>
<dbReference type="InterPro" id="IPR000571">
    <property type="entry name" value="Znf_CCCH"/>
</dbReference>
<dbReference type="FunFam" id="4.10.1000.10:FF:000008">
    <property type="entry name" value="zinc finger CCCH domain-containing protein 3"/>
    <property type="match status" value="1"/>
</dbReference>
<feature type="domain" description="C3H1-type" evidence="12">
    <location>
        <begin position="757"/>
        <end position="785"/>
    </location>
</feature>
<dbReference type="PANTHER" id="PTHR46156:SF1">
    <property type="entry name" value="ZINC FINGER CCCH DOMAIN-CONTAINING PROTEIN 3"/>
    <property type="match status" value="1"/>
</dbReference>
<dbReference type="GeneTree" id="ENSGT00940000161068"/>
<name>A0A3B1IVC7_ASTMX</name>
<dbReference type="InterPro" id="IPR036855">
    <property type="entry name" value="Znf_CCCH_sf"/>
</dbReference>
<dbReference type="PANTHER" id="PTHR46156">
    <property type="entry name" value="CCCH ZINGC FINGER"/>
    <property type="match status" value="1"/>
</dbReference>
<dbReference type="Gene3D" id="4.10.1000.10">
    <property type="entry name" value="Zinc finger, CCCH-type"/>
    <property type="match status" value="2"/>
</dbReference>
<proteinExistence type="predicted"/>
<feature type="zinc finger region" description="C3H1-type" evidence="10">
    <location>
        <begin position="868"/>
        <end position="890"/>
    </location>
</feature>
<sequence>MLYRSTIRPNVASSARAPARFDYAVFWALNMAEREALQKEIEELQNLIKDHKRVHGDGPSSSAPWFSAGRGLGRGRGHNPHNTHSYSGQAQTFAPRHPSQWRKTYSLNNKTTTALGGGPSQASAPYLNKTQHVSSAVSVAGSLADSQKPSGVCKLKETTEAQTIKSCTAPLQSIGKKELPLSGDIISATSANRTVLKPITSKTETEVSSKTVLAGSSTTNELTQQSECEKRTNLTDTSKSASHMVCGTATSSATSCAFKNTTTSAPLQAKPHLTSTISTNRSVIIATAVKDFSSTLETTPPRASSSSALSHRIKLDSTAHVLTKPSVLKTSQFTWVKSQGTTISQPKPQIHAGIDSSSNSKPTVASGSAVTGIANVKHDHGSNKKGHRRPSLTSGSPRASKYSWVSSSCSRGTLIKQPNKQPSPKALKLPGKVTKEGSDGTKKFTSSSSTMSKRTKTSGGTSTSHSSHGNSNASRYSWKAPAQSSSVVSVGSTPRSSRKGSVYRWTAQKEGKDSGFGSITSRVQHSPATTPPSSSGFKLRSRTKIIRRCTSSPAPERKSGPSVVTVRSRYSLRRRTHTPVRTPTGSRRGHSRMLVSFGRHKLRRLTASSPTTAAWTTRTGFSPLSGRSSVPHRVIKTRYKIDTRRAHLQHHNPALSYRVKRIQSARSLLQSRLRSPPDRQWRGRGMRWIGGALYRVSANKLSRTQTTSTSSARSAKWFSSQEVSSSSGVRTSSMRHVASRAVQRSLAIIRQAHQKKQQAKQYCMYYNRFGKCNRGSSCPYIHDPDKVAVCTRFLRGTCKQTDGTCPFSHKVSKEKMPVCSYFLKGICNNSSCPYSHVYVSRKADVCQDFIRGYCPQGEKCKKKHTLVCPEFSRTGACPKGSKCKLQHRQRAKRTGSSPTSGPGKKARTKRSESETSLSESTEADEGTTQSGFSKLPSFISLSSSPDTPETADSPPCPPVAGTEATGTAEGGADSLTDGGLEERNCKSSLASRKFQNCGTFLTHS</sequence>
<feature type="zinc finger region" description="C3H1-type" evidence="10">
    <location>
        <begin position="757"/>
        <end position="785"/>
    </location>
</feature>
<keyword evidence="2" id="KW-0677">Repeat</keyword>
<dbReference type="SMART" id="SM00356">
    <property type="entry name" value="ZnF_C3H1"/>
    <property type="match status" value="5"/>
</dbReference>
<evidence type="ECO:0000256" key="8">
    <source>
        <dbReference type="ARBA" id="ARBA00071600"/>
    </source>
</evidence>
<feature type="region of interest" description="Disordered" evidence="11">
    <location>
        <begin position="340"/>
        <end position="539"/>
    </location>
</feature>
<dbReference type="InParanoid" id="A0A3B1IVC7"/>
<reference evidence="14" key="1">
    <citation type="submission" date="2013-03" db="EMBL/GenBank/DDBJ databases">
        <authorList>
            <person name="Jeffery W."/>
            <person name="Warren W."/>
            <person name="Wilson R.K."/>
        </authorList>
    </citation>
    <scope>NUCLEOTIDE SEQUENCE</scope>
    <source>
        <strain evidence="14">female</strain>
    </source>
</reference>
<dbReference type="Pfam" id="PF00642">
    <property type="entry name" value="zf-CCCH"/>
    <property type="match status" value="1"/>
</dbReference>
<feature type="zinc finger region" description="C3H1-type" evidence="10">
    <location>
        <begin position="789"/>
        <end position="812"/>
    </location>
</feature>
<feature type="region of interest" description="Disordered" evidence="11">
    <location>
        <begin position="887"/>
        <end position="981"/>
    </location>
</feature>
<evidence type="ECO:0000256" key="4">
    <source>
        <dbReference type="ARBA" id="ARBA00022833"/>
    </source>
</evidence>
<evidence type="ECO:0000256" key="2">
    <source>
        <dbReference type="ARBA" id="ARBA00022737"/>
    </source>
</evidence>
<dbReference type="Ensembl" id="ENSAMXT00000052678.1">
    <property type="protein sequence ID" value="ENSAMXP00000034027.1"/>
    <property type="gene ID" value="ENSAMXG00000041805.1"/>
</dbReference>
<evidence type="ECO:0000256" key="3">
    <source>
        <dbReference type="ARBA" id="ARBA00022771"/>
    </source>
</evidence>
<feature type="compositionally biased region" description="Polar residues" evidence="11">
    <location>
        <begin position="355"/>
        <end position="369"/>
    </location>
</feature>
<evidence type="ECO:0000256" key="5">
    <source>
        <dbReference type="ARBA" id="ARBA00023125"/>
    </source>
</evidence>
<evidence type="ECO:0000256" key="7">
    <source>
        <dbReference type="ARBA" id="ARBA00064187"/>
    </source>
</evidence>
<dbReference type="FunFam" id="4.10.1000.10:FF:000022">
    <property type="entry name" value="Zinc finger CCCH domain-containing protein 7"/>
    <property type="match status" value="1"/>
</dbReference>
<evidence type="ECO:0000313" key="13">
    <source>
        <dbReference type="Ensembl" id="ENSAMXP00000034027.1"/>
    </source>
</evidence>
<dbReference type="SUPFAM" id="SSF90229">
    <property type="entry name" value="CCCH zinc finger"/>
    <property type="match status" value="2"/>
</dbReference>
<dbReference type="GO" id="GO:0005634">
    <property type="term" value="C:nucleus"/>
    <property type="evidence" value="ECO:0007669"/>
    <property type="project" value="UniProtKB-ARBA"/>
</dbReference>
<dbReference type="Gene3D" id="3.30.1370.210">
    <property type="match status" value="1"/>
</dbReference>
<comment type="subunit">
    <text evidence="7">Interacts with SMAD1, SMAD3, SMAD4, CPSF2 and CPSF3.</text>
</comment>
<feature type="compositionally biased region" description="Basic and acidic residues" evidence="11">
    <location>
        <begin position="433"/>
        <end position="442"/>
    </location>
</feature>